<dbReference type="GO" id="GO:0003700">
    <property type="term" value="F:DNA-binding transcription factor activity"/>
    <property type="evidence" value="ECO:0007669"/>
    <property type="project" value="InterPro"/>
</dbReference>
<dbReference type="PROSITE" id="PS50931">
    <property type="entry name" value="HTH_LYSR"/>
    <property type="match status" value="1"/>
</dbReference>
<gene>
    <name evidence="6" type="ORF">DF188_02845</name>
</gene>
<keyword evidence="2" id="KW-0805">Transcription regulation</keyword>
<dbReference type="FunFam" id="1.10.10.10:FF:000001">
    <property type="entry name" value="LysR family transcriptional regulator"/>
    <property type="match status" value="1"/>
</dbReference>
<dbReference type="GO" id="GO:0000976">
    <property type="term" value="F:transcription cis-regulatory region binding"/>
    <property type="evidence" value="ECO:0007669"/>
    <property type="project" value="TreeGrafter"/>
</dbReference>
<evidence type="ECO:0000313" key="6">
    <source>
        <dbReference type="EMBL" id="PWE23626.1"/>
    </source>
</evidence>
<dbReference type="InterPro" id="IPR000847">
    <property type="entry name" value="LysR_HTH_N"/>
</dbReference>
<sequence length="278" mass="31511">MDLNLLKVFVTVANKKSISLAANELKCAQSNVTSRIKQLEKNLKVELFFRVPKGVILTKEGEKLYPQALELIHKMQNCIDSISNNNIETGTLKIGSTDCNAAVRISPFLLKLHKDFPNLHLELFTGTTKDIYELILDYRVDIAFISGEPTNDSLVVLKKFEEQIAILEPQKDDVPNVTLTFKEGCVYDEFLKNYYQQKNIFVQKSLPFGNLETILSCIKVGMGKSLLPISIVKKMGYDKDIKITVLPKEEAYIPTCLVCRADNIPKISDYLRKMNLDD</sequence>
<dbReference type="InterPro" id="IPR036390">
    <property type="entry name" value="WH_DNA-bd_sf"/>
</dbReference>
<feature type="domain" description="HTH lysR-type" evidence="5">
    <location>
        <begin position="1"/>
        <end position="58"/>
    </location>
</feature>
<protein>
    <submittedName>
        <fullName evidence="6">LysR family transcriptional regulator</fullName>
    </submittedName>
</protein>
<dbReference type="InterPro" id="IPR005119">
    <property type="entry name" value="LysR_subst-bd"/>
</dbReference>
<dbReference type="Gene3D" id="1.10.10.10">
    <property type="entry name" value="Winged helix-like DNA-binding domain superfamily/Winged helix DNA-binding domain"/>
    <property type="match status" value="1"/>
</dbReference>
<evidence type="ECO:0000259" key="5">
    <source>
        <dbReference type="PROSITE" id="PS50931"/>
    </source>
</evidence>
<dbReference type="PANTHER" id="PTHR30126:SF40">
    <property type="entry name" value="HTH-TYPE TRANSCRIPTIONAL REGULATOR GLTR"/>
    <property type="match status" value="1"/>
</dbReference>
<dbReference type="Pfam" id="PF03466">
    <property type="entry name" value="LysR_substrate"/>
    <property type="match status" value="1"/>
</dbReference>
<evidence type="ECO:0000256" key="2">
    <source>
        <dbReference type="ARBA" id="ARBA00023015"/>
    </source>
</evidence>
<dbReference type="Pfam" id="PF00126">
    <property type="entry name" value="HTH_1"/>
    <property type="match status" value="1"/>
</dbReference>
<organism evidence="6 7">
    <name type="scientific">Aliarcobacter skirrowii</name>
    <dbReference type="NCBI Taxonomy" id="28200"/>
    <lineage>
        <taxon>Bacteria</taxon>
        <taxon>Pseudomonadati</taxon>
        <taxon>Campylobacterota</taxon>
        <taxon>Epsilonproteobacteria</taxon>
        <taxon>Campylobacterales</taxon>
        <taxon>Arcobacteraceae</taxon>
        <taxon>Aliarcobacter</taxon>
    </lineage>
</organism>
<keyword evidence="4" id="KW-0804">Transcription</keyword>
<evidence type="ECO:0000313" key="7">
    <source>
        <dbReference type="Proteomes" id="UP000245014"/>
    </source>
</evidence>
<dbReference type="SUPFAM" id="SSF46785">
    <property type="entry name" value="Winged helix' DNA-binding domain"/>
    <property type="match status" value="1"/>
</dbReference>
<dbReference type="STRING" id="28200.GCA_001572935_01747"/>
<keyword evidence="3" id="KW-0238">DNA-binding</keyword>
<comment type="caution">
    <text evidence="6">The sequence shown here is derived from an EMBL/GenBank/DDBJ whole genome shotgun (WGS) entry which is preliminary data.</text>
</comment>
<accession>A0A2U2C3M4</accession>
<name>A0A2U2C3M4_9BACT</name>
<evidence type="ECO:0000256" key="1">
    <source>
        <dbReference type="ARBA" id="ARBA00009437"/>
    </source>
</evidence>
<dbReference type="Gene3D" id="3.40.190.290">
    <property type="match status" value="1"/>
</dbReference>
<dbReference type="PANTHER" id="PTHR30126">
    <property type="entry name" value="HTH-TYPE TRANSCRIPTIONAL REGULATOR"/>
    <property type="match status" value="1"/>
</dbReference>
<reference evidence="6 7" key="1">
    <citation type="submission" date="2018-05" db="EMBL/GenBank/DDBJ databases">
        <title>Antimicrobial susceptibility testing and genomic analysis of Arcobacter skirrowii strains and one Arcobacter butzleri isolated from German poultry farms.</title>
        <authorList>
            <person name="Haenel I."/>
            <person name="Hotzel H."/>
            <person name="Tomaso H."/>
            <person name="Busch A."/>
        </authorList>
    </citation>
    <scope>NUCLEOTIDE SEQUENCE [LARGE SCALE GENOMIC DNA]</scope>
    <source>
        <strain evidence="7">v</strain>
    </source>
</reference>
<dbReference type="RefSeq" id="WP_109158201.1">
    <property type="nucleotide sequence ID" value="NZ_JAUQUI010000001.1"/>
</dbReference>
<evidence type="ECO:0000256" key="3">
    <source>
        <dbReference type="ARBA" id="ARBA00023125"/>
    </source>
</evidence>
<proteinExistence type="inferred from homology"/>
<dbReference type="SUPFAM" id="SSF53850">
    <property type="entry name" value="Periplasmic binding protein-like II"/>
    <property type="match status" value="1"/>
</dbReference>
<comment type="similarity">
    <text evidence="1">Belongs to the LysR transcriptional regulatory family.</text>
</comment>
<dbReference type="Proteomes" id="UP000245014">
    <property type="component" value="Unassembled WGS sequence"/>
</dbReference>
<dbReference type="AlphaFoldDB" id="A0A2U2C3M4"/>
<dbReference type="InterPro" id="IPR036388">
    <property type="entry name" value="WH-like_DNA-bd_sf"/>
</dbReference>
<evidence type="ECO:0000256" key="4">
    <source>
        <dbReference type="ARBA" id="ARBA00023163"/>
    </source>
</evidence>
<dbReference type="EMBL" id="QEYI01000001">
    <property type="protein sequence ID" value="PWE23626.1"/>
    <property type="molecule type" value="Genomic_DNA"/>
</dbReference>